<name>X0TV39_9ZZZZ</name>
<gene>
    <name evidence="1" type="ORF">S01H1_29670</name>
</gene>
<organism evidence="1">
    <name type="scientific">marine sediment metagenome</name>
    <dbReference type="NCBI Taxonomy" id="412755"/>
    <lineage>
        <taxon>unclassified sequences</taxon>
        <taxon>metagenomes</taxon>
        <taxon>ecological metagenomes</taxon>
    </lineage>
</organism>
<dbReference type="GO" id="GO:0016491">
    <property type="term" value="F:oxidoreductase activity"/>
    <property type="evidence" value="ECO:0007669"/>
    <property type="project" value="TreeGrafter"/>
</dbReference>
<comment type="caution">
    <text evidence="1">The sequence shown here is derived from an EMBL/GenBank/DDBJ whole genome shotgun (WGS) entry which is preliminary data.</text>
</comment>
<dbReference type="AlphaFoldDB" id="X0TV39"/>
<dbReference type="EMBL" id="BARS01018220">
    <property type="protein sequence ID" value="GAF92012.1"/>
    <property type="molecule type" value="Genomic_DNA"/>
</dbReference>
<dbReference type="PANTHER" id="PTHR12697:SF5">
    <property type="entry name" value="DEOXYHYPUSINE HYDROXYLASE"/>
    <property type="match status" value="1"/>
</dbReference>
<dbReference type="Pfam" id="PF03130">
    <property type="entry name" value="HEAT_PBS"/>
    <property type="match status" value="1"/>
</dbReference>
<dbReference type="SMART" id="SM00567">
    <property type="entry name" value="EZ_HEAT"/>
    <property type="match status" value="5"/>
</dbReference>
<dbReference type="InterPro" id="IPR004155">
    <property type="entry name" value="PBS_lyase_HEAT"/>
</dbReference>
<dbReference type="InterPro" id="IPR016024">
    <property type="entry name" value="ARM-type_fold"/>
</dbReference>
<sequence>MLIKALVTFGEPAVDALIEALLDLNFREAAMEALVAFKDLAVGKLCVALKDGRWEMRWRAARALGELRRAEALEPLIRVLEDSRREVRRAGVDALRKIGDTQAVEPLVTALSDEDDAVRWEAATALGELRGVLAIKPLIAALTDEAEPVRKNAASALIEIGPAVVEPLIETLYERGSRRVAVFDYAVNVLDRISTRCQTQDPLRADLAAAYCKLLTGEYTLNELLPSLRELSWWQHGSELYRLFRMLDSAMRCQSIEEVTIERKELDQLSNSLRWL</sequence>
<accession>X0TV39</accession>
<evidence type="ECO:0000313" key="1">
    <source>
        <dbReference type="EMBL" id="GAF92012.1"/>
    </source>
</evidence>
<proteinExistence type="predicted"/>
<reference evidence="1" key="1">
    <citation type="journal article" date="2014" name="Front. Microbiol.">
        <title>High frequency of phylogenetically diverse reductive dehalogenase-homologous genes in deep subseafloor sedimentary metagenomes.</title>
        <authorList>
            <person name="Kawai M."/>
            <person name="Futagami T."/>
            <person name="Toyoda A."/>
            <person name="Takaki Y."/>
            <person name="Nishi S."/>
            <person name="Hori S."/>
            <person name="Arai W."/>
            <person name="Tsubouchi T."/>
            <person name="Morono Y."/>
            <person name="Uchiyama I."/>
            <person name="Ito T."/>
            <person name="Fujiyama A."/>
            <person name="Inagaki F."/>
            <person name="Takami H."/>
        </authorList>
    </citation>
    <scope>NUCLEOTIDE SEQUENCE</scope>
    <source>
        <strain evidence="1">Expedition CK06-06</strain>
    </source>
</reference>
<dbReference type="InterPro" id="IPR011989">
    <property type="entry name" value="ARM-like"/>
</dbReference>
<protein>
    <recommendedName>
        <fullName evidence="2">HEAT repeat domain-containing protein</fullName>
    </recommendedName>
</protein>
<dbReference type="Pfam" id="PF13646">
    <property type="entry name" value="HEAT_2"/>
    <property type="match status" value="1"/>
</dbReference>
<dbReference type="SUPFAM" id="SSF48371">
    <property type="entry name" value="ARM repeat"/>
    <property type="match status" value="1"/>
</dbReference>
<dbReference type="PANTHER" id="PTHR12697">
    <property type="entry name" value="PBS LYASE HEAT-LIKE PROTEIN"/>
    <property type="match status" value="1"/>
</dbReference>
<feature type="non-terminal residue" evidence="1">
    <location>
        <position position="276"/>
    </location>
</feature>
<evidence type="ECO:0008006" key="2">
    <source>
        <dbReference type="Google" id="ProtNLM"/>
    </source>
</evidence>
<dbReference type="Gene3D" id="1.25.10.10">
    <property type="entry name" value="Leucine-rich Repeat Variant"/>
    <property type="match status" value="2"/>
</dbReference>